<feature type="region of interest" description="Disordered" evidence="1">
    <location>
        <begin position="87"/>
        <end position="214"/>
    </location>
</feature>
<accession>A0A1D6E9J8</accession>
<feature type="compositionally biased region" description="Basic and acidic residues" evidence="1">
    <location>
        <begin position="173"/>
        <end position="183"/>
    </location>
</feature>
<protein>
    <recommendedName>
        <fullName evidence="2">PHD-type zinc finger plants domain-containing protein</fullName>
    </recommendedName>
</protein>
<name>A0A1D6E9J8_MAIZE</name>
<dbReference type="PANTHER" id="PTHR33779:SF14">
    <property type="entry name" value="OS02G0568600 PROTEIN"/>
    <property type="match status" value="1"/>
</dbReference>
<proteinExistence type="predicted"/>
<dbReference type="ExpressionAtlas" id="A0A1D6E9J8">
    <property type="expression patterns" value="baseline and differential"/>
</dbReference>
<sequence>MAPSPVAGAHGEGASAGAVCCMCGDRGLPGELFRCRCCRSRLQHRYCSDLYPRAAAYRRCNWCLREPGPGVGQAGLGHAHAAAVFAANNKPEDDKQRKTTAAASDEERRLRHDHDGCSPSPKRLSPPRPPAELGHPVKKKHRAEEKTPQPPPAVAANNRPEDDKRKTTAAASDEERPRQRHEGCSPTLRKSSPPPAELVHPVKKKHRAEEKTPPAVAGKVRVNRVCRVRRFGAVSDFPESVDFRPRLHEHQTRTMQSLACQLQLGAVAPTAYAPLLGLELEQHRSEDRIHAWYYLASE</sequence>
<evidence type="ECO:0000259" key="2">
    <source>
        <dbReference type="Pfam" id="PF25054"/>
    </source>
</evidence>
<dbReference type="InParanoid" id="A0A1D6E9J8"/>
<reference evidence="3" key="1">
    <citation type="submission" date="2015-12" db="EMBL/GenBank/DDBJ databases">
        <title>Update maize B73 reference genome by single molecule sequencing technologies.</title>
        <authorList>
            <consortium name="Maize Genome Sequencing Project"/>
            <person name="Ware D."/>
        </authorList>
    </citation>
    <scope>NUCLEOTIDE SEQUENCE [LARGE SCALE GENOMIC DNA]</scope>
    <source>
        <tissue evidence="3">Seedling</tissue>
    </source>
</reference>
<evidence type="ECO:0000313" key="3">
    <source>
        <dbReference type="EMBL" id="ONM17071.1"/>
    </source>
</evidence>
<dbReference type="PaxDb" id="4577-GRMZM2G347488_P01"/>
<dbReference type="EMBL" id="CM007648">
    <property type="protein sequence ID" value="ONM17071.1"/>
    <property type="molecule type" value="Genomic_DNA"/>
</dbReference>
<feature type="compositionally biased region" description="Basic and acidic residues" evidence="1">
    <location>
        <begin position="105"/>
        <end position="116"/>
    </location>
</feature>
<evidence type="ECO:0000256" key="1">
    <source>
        <dbReference type="SAM" id="MobiDB-lite"/>
    </source>
</evidence>
<gene>
    <name evidence="3" type="ORF">ZEAMMB73_Zm00001d003505</name>
</gene>
<dbReference type="AlphaFoldDB" id="A0A1D6E9J8"/>
<dbReference type="Pfam" id="PF25054">
    <property type="entry name" value="PHD_pln"/>
    <property type="match status" value="1"/>
</dbReference>
<feature type="domain" description="PHD-type zinc finger plants" evidence="2">
    <location>
        <begin position="21"/>
        <end position="63"/>
    </location>
</feature>
<dbReference type="InterPro" id="IPR056874">
    <property type="entry name" value="PHD_dom_pln"/>
</dbReference>
<organism evidence="3">
    <name type="scientific">Zea mays</name>
    <name type="common">Maize</name>
    <dbReference type="NCBI Taxonomy" id="4577"/>
    <lineage>
        <taxon>Eukaryota</taxon>
        <taxon>Viridiplantae</taxon>
        <taxon>Streptophyta</taxon>
        <taxon>Embryophyta</taxon>
        <taxon>Tracheophyta</taxon>
        <taxon>Spermatophyta</taxon>
        <taxon>Magnoliopsida</taxon>
        <taxon>Liliopsida</taxon>
        <taxon>Poales</taxon>
        <taxon>Poaceae</taxon>
        <taxon>PACMAD clade</taxon>
        <taxon>Panicoideae</taxon>
        <taxon>Andropogonodae</taxon>
        <taxon>Andropogoneae</taxon>
        <taxon>Tripsacinae</taxon>
        <taxon>Zea</taxon>
    </lineage>
</organism>
<dbReference type="PANTHER" id="PTHR33779">
    <property type="entry name" value="EXPRESSED PROTEIN"/>
    <property type="match status" value="1"/>
</dbReference>
<dbReference type="eggNOG" id="ENOG502S0CS">
    <property type="taxonomic scope" value="Eukaryota"/>
</dbReference>